<dbReference type="OrthoDB" id="266313at2"/>
<dbReference type="GO" id="GO:0019825">
    <property type="term" value="F:oxygen binding"/>
    <property type="evidence" value="ECO:0007669"/>
    <property type="project" value="InterPro"/>
</dbReference>
<dbReference type="CDD" id="cd06225">
    <property type="entry name" value="HAMP"/>
    <property type="match status" value="1"/>
</dbReference>
<dbReference type="SUPFAM" id="SSF58104">
    <property type="entry name" value="Methyl-accepting chemotaxis protein (MCP) signaling domain"/>
    <property type="match status" value="1"/>
</dbReference>
<evidence type="ECO:0000259" key="6">
    <source>
        <dbReference type="PROSITE" id="PS50885"/>
    </source>
</evidence>
<dbReference type="InterPro" id="IPR004089">
    <property type="entry name" value="MCPsignal_dom"/>
</dbReference>
<dbReference type="RefSeq" id="WP_085446739.1">
    <property type="nucleotide sequence ID" value="NZ_LVJN01000021.1"/>
</dbReference>
<dbReference type="InterPro" id="IPR012292">
    <property type="entry name" value="Globin/Proto"/>
</dbReference>
<accession>A0A1Y2JZ84</accession>
<sequence>MSGFSHPDAAHPQPHSSESVTPRISAEDLERRKRFVGFTSADAEALRAMRKLVEKHAEQIVDLFYERIGAFGEVNQLIAASGSNVDRLKTVQRQYLLELFGGDYGMDYFLRRWRIGLIHNKVGLDPQWYLGGYSLYRQLLTPIVLKKWGDKPKKAAAMLAALDKILALDSELAMGSYIDCMVADLQSLNVSKTEIEDQVTNLSAFINSVAQGDLSQRLELMTKGHDDLGRLGGNMNAMVDQLAGITRGITDTSEAIVGSLEKVRRAVADQSSGAAQQAAAVNETTSTLEEIRATSNQTLEKATSMGASAEQTRNAADRGLKLVEENINGMQSIRSKVEAIAETILALSKKTQQIGEITNVVAGLAQHSKMLALNASIEAAKAGDSGKGFAVVASEVKDLAEQSEESTTQVQRILMEIQHATDRAVMVTEEGAKGMDQGMSLMERMGEVVRELQEVVHQSARSSQQIVAAVRQEAVGIDQVSTAMGEINQVTGQFVTATDRTSEASNELNLLAEQLRNMARRFKS</sequence>
<comment type="caution">
    <text evidence="7">The sequence shown here is derived from an EMBL/GenBank/DDBJ whole genome shotgun (WGS) entry which is preliminary data.</text>
</comment>
<dbReference type="Pfam" id="PF00672">
    <property type="entry name" value="HAMP"/>
    <property type="match status" value="1"/>
</dbReference>
<dbReference type="GO" id="GO:0016020">
    <property type="term" value="C:membrane"/>
    <property type="evidence" value="ECO:0007669"/>
    <property type="project" value="InterPro"/>
</dbReference>
<evidence type="ECO:0000256" key="1">
    <source>
        <dbReference type="ARBA" id="ARBA00023224"/>
    </source>
</evidence>
<evidence type="ECO:0000313" key="8">
    <source>
        <dbReference type="Proteomes" id="UP000194003"/>
    </source>
</evidence>
<dbReference type="SMART" id="SM00304">
    <property type="entry name" value="HAMP"/>
    <property type="match status" value="1"/>
</dbReference>
<dbReference type="PANTHER" id="PTHR32089:SF112">
    <property type="entry name" value="LYSOZYME-LIKE PROTEIN-RELATED"/>
    <property type="match status" value="1"/>
</dbReference>
<dbReference type="InterPro" id="IPR004090">
    <property type="entry name" value="Chemotax_Me-accpt_rcpt"/>
</dbReference>
<evidence type="ECO:0000256" key="2">
    <source>
        <dbReference type="ARBA" id="ARBA00029447"/>
    </source>
</evidence>
<evidence type="ECO:0000259" key="5">
    <source>
        <dbReference type="PROSITE" id="PS50111"/>
    </source>
</evidence>
<dbReference type="PANTHER" id="PTHR32089">
    <property type="entry name" value="METHYL-ACCEPTING CHEMOTAXIS PROTEIN MCPB"/>
    <property type="match status" value="1"/>
</dbReference>
<dbReference type="SUPFAM" id="SSF46458">
    <property type="entry name" value="Globin-like"/>
    <property type="match status" value="1"/>
</dbReference>
<dbReference type="AlphaFoldDB" id="A0A1Y2JZ84"/>
<dbReference type="PROSITE" id="PS50111">
    <property type="entry name" value="CHEMOTAXIS_TRANSDUC_2"/>
    <property type="match status" value="1"/>
</dbReference>
<name>A0A1Y2JZ84_9PROT</name>
<dbReference type="GO" id="GO:0020037">
    <property type="term" value="F:heme binding"/>
    <property type="evidence" value="ECO:0007669"/>
    <property type="project" value="InterPro"/>
</dbReference>
<dbReference type="Pfam" id="PF00015">
    <property type="entry name" value="MCPsignal"/>
    <property type="match status" value="1"/>
</dbReference>
<dbReference type="InterPro" id="IPR003660">
    <property type="entry name" value="HAMP_dom"/>
</dbReference>
<proteinExistence type="inferred from homology"/>
<evidence type="ECO:0000256" key="3">
    <source>
        <dbReference type="PROSITE-ProRule" id="PRU00284"/>
    </source>
</evidence>
<gene>
    <name evidence="7" type="ORF">MAIT1_00677</name>
</gene>
<dbReference type="Pfam" id="PF11563">
    <property type="entry name" value="Protoglobin"/>
    <property type="match status" value="1"/>
</dbReference>
<keyword evidence="8" id="KW-1185">Reference proteome</keyword>
<dbReference type="GO" id="GO:0007165">
    <property type="term" value="P:signal transduction"/>
    <property type="evidence" value="ECO:0007669"/>
    <property type="project" value="UniProtKB-KW"/>
</dbReference>
<dbReference type="InterPro" id="IPR039379">
    <property type="entry name" value="Protoglobin_sensor_dom"/>
</dbReference>
<dbReference type="STRING" id="1434232.MAIT1_00677"/>
<evidence type="ECO:0000313" key="7">
    <source>
        <dbReference type="EMBL" id="OSM00215.1"/>
    </source>
</evidence>
<organism evidence="7 8">
    <name type="scientific">Magnetofaba australis IT-1</name>
    <dbReference type="NCBI Taxonomy" id="1434232"/>
    <lineage>
        <taxon>Bacteria</taxon>
        <taxon>Pseudomonadati</taxon>
        <taxon>Pseudomonadota</taxon>
        <taxon>Magnetococcia</taxon>
        <taxon>Magnetococcales</taxon>
        <taxon>Magnetococcaceae</taxon>
        <taxon>Magnetofaba</taxon>
    </lineage>
</organism>
<dbReference type="GO" id="GO:0004888">
    <property type="term" value="F:transmembrane signaling receptor activity"/>
    <property type="evidence" value="ECO:0007669"/>
    <property type="project" value="InterPro"/>
</dbReference>
<dbReference type="InterPro" id="IPR009050">
    <property type="entry name" value="Globin-like_sf"/>
</dbReference>
<feature type="region of interest" description="Disordered" evidence="4">
    <location>
        <begin position="1"/>
        <end position="24"/>
    </location>
</feature>
<dbReference type="Gene3D" id="1.10.490.10">
    <property type="entry name" value="Globins"/>
    <property type="match status" value="1"/>
</dbReference>
<dbReference type="GO" id="GO:0006935">
    <property type="term" value="P:chemotaxis"/>
    <property type="evidence" value="ECO:0007669"/>
    <property type="project" value="InterPro"/>
</dbReference>
<reference evidence="7 8" key="1">
    <citation type="journal article" date="2016" name="BMC Genomics">
        <title>Combined genomic and structural analyses of a cultured magnetotactic bacterium reveals its niche adaptation to a dynamic environment.</title>
        <authorList>
            <person name="Araujo A.C."/>
            <person name="Morillo V."/>
            <person name="Cypriano J."/>
            <person name="Teixeira L.C."/>
            <person name="Leao P."/>
            <person name="Lyra S."/>
            <person name="Almeida L.G."/>
            <person name="Bazylinski D.A."/>
            <person name="Vasconcellos A.T."/>
            <person name="Abreu F."/>
            <person name="Lins U."/>
        </authorList>
    </citation>
    <scope>NUCLEOTIDE SEQUENCE [LARGE SCALE GENOMIC DNA]</scope>
    <source>
        <strain evidence="7 8">IT-1</strain>
    </source>
</reference>
<dbReference type="EMBL" id="LVJN01000021">
    <property type="protein sequence ID" value="OSM00215.1"/>
    <property type="molecule type" value="Genomic_DNA"/>
</dbReference>
<keyword evidence="1 3" id="KW-0807">Transducer</keyword>
<dbReference type="PROSITE" id="PS50885">
    <property type="entry name" value="HAMP"/>
    <property type="match status" value="1"/>
</dbReference>
<evidence type="ECO:0000256" key="4">
    <source>
        <dbReference type="SAM" id="MobiDB-lite"/>
    </source>
</evidence>
<feature type="domain" description="Methyl-accepting transducer" evidence="5">
    <location>
        <begin position="252"/>
        <end position="488"/>
    </location>
</feature>
<protein>
    <submittedName>
        <fullName evidence="7">Putative methyl-accepting chemotaxis sensory transducer</fullName>
    </submittedName>
</protein>
<dbReference type="InterPro" id="IPR044398">
    <property type="entry name" value="Globin-sensor_dom"/>
</dbReference>
<dbReference type="CDD" id="cd01068">
    <property type="entry name" value="globin_sensor"/>
    <property type="match status" value="1"/>
</dbReference>
<dbReference type="Proteomes" id="UP000194003">
    <property type="component" value="Unassembled WGS sequence"/>
</dbReference>
<dbReference type="Gene3D" id="1.10.287.950">
    <property type="entry name" value="Methyl-accepting chemotaxis protein"/>
    <property type="match status" value="1"/>
</dbReference>
<comment type="similarity">
    <text evidence="2">Belongs to the methyl-accepting chemotaxis (MCP) protein family.</text>
</comment>
<dbReference type="SMART" id="SM00283">
    <property type="entry name" value="MA"/>
    <property type="match status" value="1"/>
</dbReference>
<dbReference type="PRINTS" id="PR00260">
    <property type="entry name" value="CHEMTRNSDUCR"/>
</dbReference>
<feature type="domain" description="HAMP" evidence="6">
    <location>
        <begin position="193"/>
        <end position="247"/>
    </location>
</feature>